<feature type="compositionally biased region" description="Basic and acidic residues" evidence="4">
    <location>
        <begin position="69"/>
        <end position="78"/>
    </location>
</feature>
<dbReference type="STRING" id="109895.A0A507E1I0"/>
<dbReference type="PANTHER" id="PTHR11759">
    <property type="entry name" value="40S RIBOSOMAL PROTEIN S14/30S RIBOSOMAL PROTEIN S11"/>
    <property type="match status" value="1"/>
</dbReference>
<protein>
    <recommendedName>
        <fullName evidence="7">Ribosomal protein S11</fullName>
    </recommendedName>
</protein>
<sequence>MPPAGTSSRLLLARPARPWHITSLRTPTYSSTSPLFLRARTFASDPSDSTNQPQSPAATPSSTPGTAAEPEKKLRSPLDEILQPKPNKNLAMQHLLSSLRSREKANPAERTLGLGKWAPSGSSGRDQKKPDSVASRAFGSREFMDSMLHPQPDHHITLHILANKNNTVATLTTPEGKVLTKASAGNLKLKKAARGTSDAGYQTVAYLTEKALALPEKKGNEKAKVYHTVDVRREVMENGVHLKFKGFGPGRDQAFRAVLAAGWKVVRLSDSTAVRFAGCRPRKKRRL</sequence>
<dbReference type="Proteomes" id="UP000318582">
    <property type="component" value="Unassembled WGS sequence"/>
</dbReference>
<dbReference type="GO" id="GO:0006412">
    <property type="term" value="P:translation"/>
    <property type="evidence" value="ECO:0007669"/>
    <property type="project" value="InterPro"/>
</dbReference>
<accession>A0A507E1I0</accession>
<dbReference type="InterPro" id="IPR036967">
    <property type="entry name" value="Ribosomal_uS11_sf"/>
</dbReference>
<feature type="compositionally biased region" description="Low complexity" evidence="4">
    <location>
        <begin position="55"/>
        <end position="68"/>
    </location>
</feature>
<dbReference type="SUPFAM" id="SSF53137">
    <property type="entry name" value="Translational machinery components"/>
    <property type="match status" value="1"/>
</dbReference>
<evidence type="ECO:0008006" key="7">
    <source>
        <dbReference type="Google" id="ProtNLM"/>
    </source>
</evidence>
<evidence type="ECO:0000256" key="3">
    <source>
        <dbReference type="ARBA" id="ARBA00023274"/>
    </source>
</evidence>
<gene>
    <name evidence="5" type="ORF">PhCBS80983_g03760</name>
</gene>
<comment type="caution">
    <text evidence="5">The sequence shown here is derived from an EMBL/GenBank/DDBJ whole genome shotgun (WGS) entry which is preliminary data.</text>
</comment>
<evidence type="ECO:0000256" key="4">
    <source>
        <dbReference type="SAM" id="MobiDB-lite"/>
    </source>
</evidence>
<keyword evidence="3" id="KW-0687">Ribonucleoprotein</keyword>
<dbReference type="Gene3D" id="3.30.420.80">
    <property type="entry name" value="Ribosomal protein S11"/>
    <property type="match status" value="1"/>
</dbReference>
<organism evidence="5 6">
    <name type="scientific">Powellomyces hirtus</name>
    <dbReference type="NCBI Taxonomy" id="109895"/>
    <lineage>
        <taxon>Eukaryota</taxon>
        <taxon>Fungi</taxon>
        <taxon>Fungi incertae sedis</taxon>
        <taxon>Chytridiomycota</taxon>
        <taxon>Chytridiomycota incertae sedis</taxon>
        <taxon>Chytridiomycetes</taxon>
        <taxon>Spizellomycetales</taxon>
        <taxon>Powellomycetaceae</taxon>
        <taxon>Powellomyces</taxon>
    </lineage>
</organism>
<dbReference type="AlphaFoldDB" id="A0A507E1I0"/>
<dbReference type="GO" id="GO:0003735">
    <property type="term" value="F:structural constituent of ribosome"/>
    <property type="evidence" value="ECO:0007669"/>
    <property type="project" value="InterPro"/>
</dbReference>
<dbReference type="EMBL" id="QEAQ01000050">
    <property type="protein sequence ID" value="TPX57612.1"/>
    <property type="molecule type" value="Genomic_DNA"/>
</dbReference>
<dbReference type="InterPro" id="IPR001971">
    <property type="entry name" value="Ribosomal_uS11"/>
</dbReference>
<keyword evidence="6" id="KW-1185">Reference proteome</keyword>
<evidence type="ECO:0000313" key="6">
    <source>
        <dbReference type="Proteomes" id="UP000318582"/>
    </source>
</evidence>
<feature type="region of interest" description="Disordered" evidence="4">
    <location>
        <begin position="40"/>
        <end position="87"/>
    </location>
</feature>
<reference evidence="5 6" key="1">
    <citation type="journal article" date="2019" name="Sci. Rep.">
        <title>Comparative genomics of chytrid fungi reveal insights into the obligate biotrophic and pathogenic lifestyle of Synchytrium endobioticum.</title>
        <authorList>
            <person name="van de Vossenberg B.T.L.H."/>
            <person name="Warris S."/>
            <person name="Nguyen H.D.T."/>
            <person name="van Gent-Pelzer M.P.E."/>
            <person name="Joly D.L."/>
            <person name="van de Geest H.C."/>
            <person name="Bonants P.J.M."/>
            <person name="Smith D.S."/>
            <person name="Levesque C.A."/>
            <person name="van der Lee T.A.J."/>
        </authorList>
    </citation>
    <scope>NUCLEOTIDE SEQUENCE [LARGE SCALE GENOMIC DNA]</scope>
    <source>
        <strain evidence="5 6">CBS 809.83</strain>
    </source>
</reference>
<evidence type="ECO:0000256" key="1">
    <source>
        <dbReference type="ARBA" id="ARBA00006194"/>
    </source>
</evidence>
<name>A0A507E1I0_9FUNG</name>
<dbReference type="HAMAP" id="MF_01310">
    <property type="entry name" value="Ribosomal_uS11"/>
    <property type="match status" value="1"/>
</dbReference>
<evidence type="ECO:0000256" key="2">
    <source>
        <dbReference type="ARBA" id="ARBA00022980"/>
    </source>
</evidence>
<keyword evidence="2" id="KW-0689">Ribosomal protein</keyword>
<dbReference type="GO" id="GO:0005840">
    <property type="term" value="C:ribosome"/>
    <property type="evidence" value="ECO:0007669"/>
    <property type="project" value="UniProtKB-KW"/>
</dbReference>
<evidence type="ECO:0000313" key="5">
    <source>
        <dbReference type="EMBL" id="TPX57612.1"/>
    </source>
</evidence>
<feature type="compositionally biased region" description="Polar residues" evidence="4">
    <location>
        <begin position="44"/>
        <end position="54"/>
    </location>
</feature>
<comment type="similarity">
    <text evidence="1">Belongs to the universal ribosomal protein uS11 family.</text>
</comment>
<proteinExistence type="inferred from homology"/>
<dbReference type="GO" id="GO:1990904">
    <property type="term" value="C:ribonucleoprotein complex"/>
    <property type="evidence" value="ECO:0007669"/>
    <property type="project" value="UniProtKB-KW"/>
</dbReference>
<dbReference type="Pfam" id="PF00411">
    <property type="entry name" value="Ribosomal_S11"/>
    <property type="match status" value="1"/>
</dbReference>
<feature type="region of interest" description="Disordered" evidence="4">
    <location>
        <begin position="102"/>
        <end position="133"/>
    </location>
</feature>